<organism evidence="1 2">
    <name type="scientific">Pseudoxanthomonas winnipegensis</name>
    <dbReference type="NCBI Taxonomy" id="2480810"/>
    <lineage>
        <taxon>Bacteria</taxon>
        <taxon>Pseudomonadati</taxon>
        <taxon>Pseudomonadota</taxon>
        <taxon>Gammaproteobacteria</taxon>
        <taxon>Lysobacterales</taxon>
        <taxon>Lysobacteraceae</taxon>
        <taxon>Pseudoxanthomonas</taxon>
    </lineage>
</organism>
<protein>
    <submittedName>
        <fullName evidence="1">Uncharacterized protein</fullName>
    </submittedName>
</protein>
<comment type="caution">
    <text evidence="1">The sequence shown here is derived from an EMBL/GenBank/DDBJ whole genome shotgun (WGS) entry which is preliminary data.</text>
</comment>
<reference evidence="1 2" key="1">
    <citation type="submission" date="2019-02" db="EMBL/GenBank/DDBJ databases">
        <title>WGS of Pseudoxanthomonas species novum from clinical isolates.</title>
        <authorList>
            <person name="Bernier A.-M."/>
            <person name="Bernard K."/>
            <person name="Vachon A."/>
        </authorList>
    </citation>
    <scope>NUCLEOTIDE SEQUENCE [LARGE SCALE GENOMIC DNA]</scope>
    <source>
        <strain evidence="2">NML 170316</strain>
    </source>
</reference>
<evidence type="ECO:0000313" key="2">
    <source>
        <dbReference type="Proteomes" id="UP000293089"/>
    </source>
</evidence>
<evidence type="ECO:0000313" key="1">
    <source>
        <dbReference type="EMBL" id="TAA18690.1"/>
    </source>
</evidence>
<dbReference type="RefSeq" id="WP_130529722.1">
    <property type="nucleotide sequence ID" value="NZ_SHMD01000002.1"/>
</dbReference>
<name>A0ABY1WCI2_9GAMM</name>
<gene>
    <name evidence="1" type="ORF">EA658_16520</name>
</gene>
<proteinExistence type="predicted"/>
<sequence length="203" mass="22448">MTKGAEDIAALRRMVSLLQVSSTVRPTGAEVTSPDSGHLDAPLLGAPSHDLGLQVSLLHSQLIRYFAGGERPRPEPAIRVAILLRRRREYGLEVEFLAAYIRHFGKGPGPAEVLLRDRVNKAGAIYAKAQNRQLRKAFKKNEPVSEDYPKIQNSSLDSDLGQQVRDAISAASNVTSIVRIDGRVYSVERVDGKLSMRQLKPRR</sequence>
<keyword evidence="2" id="KW-1185">Reference proteome</keyword>
<dbReference type="EMBL" id="SHME01000004">
    <property type="protein sequence ID" value="TAA18690.1"/>
    <property type="molecule type" value="Genomic_DNA"/>
</dbReference>
<accession>A0ABY1WCI2</accession>
<dbReference type="Proteomes" id="UP000293089">
    <property type="component" value="Unassembled WGS sequence"/>
</dbReference>